<dbReference type="Gene3D" id="1.20.1540.10">
    <property type="entry name" value="Rhomboid-like"/>
    <property type="match status" value="1"/>
</dbReference>
<evidence type="ECO:0000256" key="14">
    <source>
        <dbReference type="SAM" id="Phobius"/>
    </source>
</evidence>
<evidence type="ECO:0000313" key="16">
    <source>
        <dbReference type="EMBL" id="KAK7202692.1"/>
    </source>
</evidence>
<evidence type="ECO:0000256" key="10">
    <source>
        <dbReference type="ARBA" id="ARBA00037147"/>
    </source>
</evidence>
<comment type="function">
    <text evidence="10">Probable rhomboid-type serine protease that catalyzes intramembrane proteolysis.</text>
</comment>
<evidence type="ECO:0000256" key="6">
    <source>
        <dbReference type="ARBA" id="ARBA00022692"/>
    </source>
</evidence>
<evidence type="ECO:0000256" key="11">
    <source>
        <dbReference type="ARBA" id="ARBA00039804"/>
    </source>
</evidence>
<keyword evidence="17" id="KW-1185">Reference proteome</keyword>
<dbReference type="PANTHER" id="PTHR43066:SF1">
    <property type="entry name" value="RHOMBOID PROTEIN 2"/>
    <property type="match status" value="1"/>
</dbReference>
<accession>A0ABR1EYS6</accession>
<keyword evidence="7" id="KW-0378">Hydrolase</keyword>
<keyword evidence="5" id="KW-0645">Protease</keyword>
<feature type="transmembrane region" description="Helical" evidence="14">
    <location>
        <begin position="20"/>
        <end position="45"/>
    </location>
</feature>
<evidence type="ECO:0000256" key="13">
    <source>
        <dbReference type="SAM" id="MobiDB-lite"/>
    </source>
</evidence>
<dbReference type="GeneID" id="90040524"/>
<evidence type="ECO:0000259" key="15">
    <source>
        <dbReference type="Pfam" id="PF01694"/>
    </source>
</evidence>
<comment type="catalytic activity">
    <reaction evidence="1">
        <text>Cleaves type-1 transmembrane domains using a catalytic dyad composed of serine and histidine that are contributed by different transmembrane domains.</text>
        <dbReference type="EC" id="3.4.21.105"/>
    </reaction>
</comment>
<keyword evidence="8 14" id="KW-1133">Transmembrane helix</keyword>
<comment type="caution">
    <text evidence="16">The sequence shown here is derived from an EMBL/GenBank/DDBJ whole genome shotgun (WGS) entry which is preliminary data.</text>
</comment>
<evidence type="ECO:0000256" key="3">
    <source>
        <dbReference type="ARBA" id="ARBA00009045"/>
    </source>
</evidence>
<evidence type="ECO:0000313" key="17">
    <source>
        <dbReference type="Proteomes" id="UP001498771"/>
    </source>
</evidence>
<dbReference type="Proteomes" id="UP001498771">
    <property type="component" value="Unassembled WGS sequence"/>
</dbReference>
<evidence type="ECO:0000256" key="8">
    <source>
        <dbReference type="ARBA" id="ARBA00022989"/>
    </source>
</evidence>
<dbReference type="PANTHER" id="PTHR43066">
    <property type="entry name" value="RHOMBOID-RELATED PROTEIN"/>
    <property type="match status" value="1"/>
</dbReference>
<evidence type="ECO:0000256" key="2">
    <source>
        <dbReference type="ARBA" id="ARBA00004257"/>
    </source>
</evidence>
<gene>
    <name evidence="16" type="ORF">BZA70DRAFT_313154</name>
</gene>
<reference evidence="16 17" key="1">
    <citation type="submission" date="2024-03" db="EMBL/GenBank/DDBJ databases">
        <title>Genome-scale model development and genomic sequencing of the oleaginous clade Lipomyces.</title>
        <authorList>
            <consortium name="Lawrence Berkeley National Laboratory"/>
            <person name="Czajka J.J."/>
            <person name="Han Y."/>
            <person name="Kim J."/>
            <person name="Mondo S.J."/>
            <person name="Hofstad B.A."/>
            <person name="Robles A."/>
            <person name="Haridas S."/>
            <person name="Riley R."/>
            <person name="LaButti K."/>
            <person name="Pangilinan J."/>
            <person name="Andreopoulos W."/>
            <person name="Lipzen A."/>
            <person name="Yan J."/>
            <person name="Wang M."/>
            <person name="Ng V."/>
            <person name="Grigoriev I.V."/>
            <person name="Spatafora J.W."/>
            <person name="Magnuson J.K."/>
            <person name="Baker S.E."/>
            <person name="Pomraning K.R."/>
        </authorList>
    </citation>
    <scope>NUCLEOTIDE SEQUENCE [LARGE SCALE GENOMIC DNA]</scope>
    <source>
        <strain evidence="16 17">Phaff 52-87</strain>
    </source>
</reference>
<keyword evidence="6 14" id="KW-0812">Transmembrane</keyword>
<name>A0ABR1EYS6_9ASCO</name>
<dbReference type="RefSeq" id="XP_064765725.1">
    <property type="nucleotide sequence ID" value="XM_064915012.1"/>
</dbReference>
<feature type="domain" description="Peptidase S54 rhomboid" evidence="15">
    <location>
        <begin position="56"/>
        <end position="196"/>
    </location>
</feature>
<evidence type="ECO:0000256" key="7">
    <source>
        <dbReference type="ARBA" id="ARBA00022801"/>
    </source>
</evidence>
<feature type="transmembrane region" description="Helical" evidence="14">
    <location>
        <begin position="126"/>
        <end position="144"/>
    </location>
</feature>
<comment type="similarity">
    <text evidence="3">Belongs to the peptidase S54 family.</text>
</comment>
<dbReference type="EMBL" id="JBBJBU010000016">
    <property type="protein sequence ID" value="KAK7202692.1"/>
    <property type="molecule type" value="Genomic_DNA"/>
</dbReference>
<feature type="region of interest" description="Disordered" evidence="13">
    <location>
        <begin position="249"/>
        <end position="275"/>
    </location>
</feature>
<dbReference type="Pfam" id="PF01694">
    <property type="entry name" value="Rhomboid"/>
    <property type="match status" value="1"/>
</dbReference>
<dbReference type="InterPro" id="IPR035952">
    <property type="entry name" value="Rhomboid-like_sf"/>
</dbReference>
<comment type="subcellular location">
    <subcellularLocation>
        <location evidence="2">Golgi apparatus</location>
        <location evidence="2">cis-Golgi network membrane</location>
        <topology evidence="2">Multi-pass membrane protein</topology>
    </subcellularLocation>
</comment>
<evidence type="ECO:0000256" key="4">
    <source>
        <dbReference type="ARBA" id="ARBA00013039"/>
    </source>
</evidence>
<feature type="transmembrane region" description="Helical" evidence="14">
    <location>
        <begin position="65"/>
        <end position="87"/>
    </location>
</feature>
<keyword evidence="9 14" id="KW-0472">Membrane</keyword>
<dbReference type="SUPFAM" id="SSF144091">
    <property type="entry name" value="Rhomboid-like"/>
    <property type="match status" value="1"/>
</dbReference>
<feature type="transmembrane region" description="Helical" evidence="14">
    <location>
        <begin position="94"/>
        <end position="114"/>
    </location>
</feature>
<protein>
    <recommendedName>
        <fullName evidence="11">Rhomboid-type serine protease 2</fullName>
        <ecNumber evidence="4">3.4.21.105</ecNumber>
    </recommendedName>
    <alternativeName>
        <fullName evidence="12">Rhomboid protein 2</fullName>
    </alternativeName>
</protein>
<evidence type="ECO:0000256" key="5">
    <source>
        <dbReference type="ARBA" id="ARBA00022670"/>
    </source>
</evidence>
<dbReference type="EC" id="3.4.21.105" evidence="4"/>
<sequence>MRTPPQLQGLRDRYTSLPYLTTLIAGTLIALRITGLFFSGVNGFLALNPSAVLHGGFHRLLTYPLVHQNFMHLLFNFFALIPVLSVFEEETGTVGTAGCLALFSVAPGVAYVFISLFTGSTTTLGASGWVFSLMAYFALKDAAIRSTIYINPRFQIPTWSTPLLTLLVIAILLPASSFLGHLLGLAVGYAYGLGYLEQAKLPQQLILKAETALSARQLTKALPRFISDDSASKHRVVFDGSMDAGVPSGSTSPVLGAQTGGTSSPFSGQGRPLGS</sequence>
<evidence type="ECO:0000256" key="1">
    <source>
        <dbReference type="ARBA" id="ARBA00000156"/>
    </source>
</evidence>
<dbReference type="InterPro" id="IPR022764">
    <property type="entry name" value="Peptidase_S54_rhomboid_dom"/>
</dbReference>
<organism evidence="16 17">
    <name type="scientific">Myxozyma melibiosi</name>
    <dbReference type="NCBI Taxonomy" id="54550"/>
    <lineage>
        <taxon>Eukaryota</taxon>
        <taxon>Fungi</taxon>
        <taxon>Dikarya</taxon>
        <taxon>Ascomycota</taxon>
        <taxon>Saccharomycotina</taxon>
        <taxon>Lipomycetes</taxon>
        <taxon>Lipomycetales</taxon>
        <taxon>Lipomycetaceae</taxon>
        <taxon>Myxozyma</taxon>
    </lineage>
</organism>
<evidence type="ECO:0000256" key="12">
    <source>
        <dbReference type="ARBA" id="ARBA00042081"/>
    </source>
</evidence>
<proteinExistence type="inferred from homology"/>
<evidence type="ECO:0000256" key="9">
    <source>
        <dbReference type="ARBA" id="ARBA00023136"/>
    </source>
</evidence>